<protein>
    <submittedName>
        <fullName evidence="2">NADPH:quinone reductase</fullName>
    </submittedName>
</protein>
<gene>
    <name evidence="2" type="ORF">SAMN05443668_12559</name>
</gene>
<dbReference type="GO" id="GO:0016491">
    <property type="term" value="F:oxidoreductase activity"/>
    <property type="evidence" value="ECO:0007669"/>
    <property type="project" value="InterPro"/>
</dbReference>
<dbReference type="RefSeq" id="WP_073265621.1">
    <property type="nucleotide sequence ID" value="NZ_FRCS01000025.1"/>
</dbReference>
<name>A0A1M7RN06_9ACTN</name>
<dbReference type="Pfam" id="PF08240">
    <property type="entry name" value="ADH_N"/>
    <property type="match status" value="1"/>
</dbReference>
<keyword evidence="3" id="KW-1185">Reference proteome</keyword>
<sequence length="324" mass="34293">MKACSRTAYGEADVLTVGDVKRPTPAADQVLVQVRAASNDRGVWHTMTGRPYAMRPFIGLRAPKVAVIGRAFAGVVTEVGSAVTKFRPGDEVFGTTNAGTWAEYTVAKEKLVAPLPENVSAEQAATLGCSGVSALIAVRDVGKVRPEQRVLVIGAGGGVGSFAVQIAKSLGATVTGVCSTSKVDLVRSLGADEVIDYTREEVDRHRGWYDVIVDIAGNRPLSMLKRALQPTGTIVLVGGEESQGLLLHGFQRMIFAPAYGVVARRRMRNVIVQENATDLAEMGRMVAAGEVTPAIVHSYALADAPDAMRYLAEGHPAGKIVITI</sequence>
<feature type="domain" description="Enoyl reductase (ER)" evidence="1">
    <location>
        <begin position="10"/>
        <end position="322"/>
    </location>
</feature>
<evidence type="ECO:0000313" key="3">
    <source>
        <dbReference type="Proteomes" id="UP000184440"/>
    </source>
</evidence>
<dbReference type="Pfam" id="PF13602">
    <property type="entry name" value="ADH_zinc_N_2"/>
    <property type="match status" value="1"/>
</dbReference>
<dbReference type="OrthoDB" id="3727682at2"/>
<dbReference type="InterPro" id="IPR013154">
    <property type="entry name" value="ADH-like_N"/>
</dbReference>
<accession>A0A1M7RN06</accession>
<dbReference type="PANTHER" id="PTHR44013">
    <property type="entry name" value="ZINC-TYPE ALCOHOL DEHYDROGENASE-LIKE PROTEIN C16A3.02C"/>
    <property type="match status" value="1"/>
</dbReference>
<dbReference type="SUPFAM" id="SSF51735">
    <property type="entry name" value="NAD(P)-binding Rossmann-fold domains"/>
    <property type="match status" value="1"/>
</dbReference>
<dbReference type="CDD" id="cd08267">
    <property type="entry name" value="MDR1"/>
    <property type="match status" value="1"/>
</dbReference>
<dbReference type="InterPro" id="IPR020843">
    <property type="entry name" value="ER"/>
</dbReference>
<dbReference type="InterPro" id="IPR052733">
    <property type="entry name" value="Chloroplast_QOR"/>
</dbReference>
<dbReference type="InterPro" id="IPR011032">
    <property type="entry name" value="GroES-like_sf"/>
</dbReference>
<evidence type="ECO:0000313" key="2">
    <source>
        <dbReference type="EMBL" id="SHN47599.1"/>
    </source>
</evidence>
<dbReference type="SMART" id="SM00829">
    <property type="entry name" value="PKS_ER"/>
    <property type="match status" value="1"/>
</dbReference>
<dbReference type="PANTHER" id="PTHR44013:SF1">
    <property type="entry name" value="ZINC-TYPE ALCOHOL DEHYDROGENASE-LIKE PROTEIN C16A3.02C"/>
    <property type="match status" value="1"/>
</dbReference>
<dbReference type="Gene3D" id="3.40.50.720">
    <property type="entry name" value="NAD(P)-binding Rossmann-like Domain"/>
    <property type="match status" value="1"/>
</dbReference>
<evidence type="ECO:0000259" key="1">
    <source>
        <dbReference type="SMART" id="SM00829"/>
    </source>
</evidence>
<proteinExistence type="predicted"/>
<dbReference type="InterPro" id="IPR036291">
    <property type="entry name" value="NAD(P)-bd_dom_sf"/>
</dbReference>
<reference evidence="2 3" key="1">
    <citation type="submission" date="2016-11" db="EMBL/GenBank/DDBJ databases">
        <authorList>
            <person name="Jaros S."/>
            <person name="Januszkiewicz K."/>
            <person name="Wedrychowicz H."/>
        </authorList>
    </citation>
    <scope>NUCLEOTIDE SEQUENCE [LARGE SCALE GENOMIC DNA]</scope>
    <source>
        <strain evidence="2 3">DSM 46144</strain>
    </source>
</reference>
<dbReference type="AlphaFoldDB" id="A0A1M7RN06"/>
<dbReference type="EMBL" id="FRCS01000025">
    <property type="protein sequence ID" value="SHN47599.1"/>
    <property type="molecule type" value="Genomic_DNA"/>
</dbReference>
<organism evidence="2 3">
    <name type="scientific">Cryptosporangium aurantiacum</name>
    <dbReference type="NCBI Taxonomy" id="134849"/>
    <lineage>
        <taxon>Bacteria</taxon>
        <taxon>Bacillati</taxon>
        <taxon>Actinomycetota</taxon>
        <taxon>Actinomycetes</taxon>
        <taxon>Cryptosporangiales</taxon>
        <taxon>Cryptosporangiaceae</taxon>
        <taxon>Cryptosporangium</taxon>
    </lineage>
</organism>
<dbReference type="SUPFAM" id="SSF50129">
    <property type="entry name" value="GroES-like"/>
    <property type="match status" value="1"/>
</dbReference>
<dbReference type="Proteomes" id="UP000184440">
    <property type="component" value="Unassembled WGS sequence"/>
</dbReference>
<dbReference type="STRING" id="134849.SAMN05443668_12559"/>
<dbReference type="Gene3D" id="3.90.180.10">
    <property type="entry name" value="Medium-chain alcohol dehydrogenases, catalytic domain"/>
    <property type="match status" value="1"/>
</dbReference>